<dbReference type="Gene3D" id="1.10.3720.10">
    <property type="entry name" value="MetI-like"/>
    <property type="match status" value="1"/>
</dbReference>
<dbReference type="PROSITE" id="PS50928">
    <property type="entry name" value="ABC_TM1"/>
    <property type="match status" value="1"/>
</dbReference>
<dbReference type="GO" id="GO:0055085">
    <property type="term" value="P:transmembrane transport"/>
    <property type="evidence" value="ECO:0007669"/>
    <property type="project" value="InterPro"/>
</dbReference>
<feature type="transmembrane region" description="Helical" evidence="7">
    <location>
        <begin position="12"/>
        <end position="32"/>
    </location>
</feature>
<evidence type="ECO:0000256" key="5">
    <source>
        <dbReference type="ARBA" id="ARBA00022989"/>
    </source>
</evidence>
<evidence type="ECO:0000313" key="10">
    <source>
        <dbReference type="Proteomes" id="UP001139289"/>
    </source>
</evidence>
<dbReference type="SUPFAM" id="SSF161098">
    <property type="entry name" value="MetI-like"/>
    <property type="match status" value="1"/>
</dbReference>
<feature type="domain" description="ABC transmembrane type-1" evidence="8">
    <location>
        <begin position="67"/>
        <end position="259"/>
    </location>
</feature>
<accession>A0A9X1RZT5</accession>
<name>A0A9X1RZT5_9MICO</name>
<keyword evidence="10" id="KW-1185">Reference proteome</keyword>
<evidence type="ECO:0000313" key="9">
    <source>
        <dbReference type="EMBL" id="MCC2028557.1"/>
    </source>
</evidence>
<dbReference type="AlphaFoldDB" id="A0A9X1RZT5"/>
<dbReference type="PANTHER" id="PTHR43744:SF12">
    <property type="entry name" value="ABC TRANSPORTER PERMEASE PROTEIN MG189-RELATED"/>
    <property type="match status" value="1"/>
</dbReference>
<evidence type="ECO:0000256" key="6">
    <source>
        <dbReference type="ARBA" id="ARBA00023136"/>
    </source>
</evidence>
<dbReference type="Proteomes" id="UP001139289">
    <property type="component" value="Unassembled WGS sequence"/>
</dbReference>
<sequence>MTVFRIVRNTVLTVLALLWLVPVYLLIVNAITPLSEYQGEPLWFPVGFDLWTNLVSAWNESSLGLGMLNSLLYSTASALVAVLAAGLAGFAVVTMPVRRPSLWFWLIYLGTLLPLQIFLAPLFQTYVDTNLYDTSLGMILIYSAICVPFAFFVVRNYLTTIPPEIAEAAKLDGAGWGRLFFQIHLPLIRSALFAAFIFQFTWVWNDLLFGITLTTSPDRRPVMAAMAEIGGGFVSLGPPVVLAGALLVSLPTVILFLSCQRFFVSSLRAAA</sequence>
<evidence type="ECO:0000259" key="8">
    <source>
        <dbReference type="PROSITE" id="PS50928"/>
    </source>
</evidence>
<comment type="caution">
    <text evidence="9">The sequence shown here is derived from an EMBL/GenBank/DDBJ whole genome shotgun (WGS) entry which is preliminary data.</text>
</comment>
<comment type="similarity">
    <text evidence="7">Belongs to the binding-protein-dependent transport system permease family.</text>
</comment>
<keyword evidence="6 7" id="KW-0472">Membrane</keyword>
<dbReference type="InterPro" id="IPR000515">
    <property type="entry name" value="MetI-like"/>
</dbReference>
<dbReference type="PANTHER" id="PTHR43744">
    <property type="entry name" value="ABC TRANSPORTER PERMEASE PROTEIN MG189-RELATED-RELATED"/>
    <property type="match status" value="1"/>
</dbReference>
<keyword evidence="5 7" id="KW-1133">Transmembrane helix</keyword>
<dbReference type="Pfam" id="PF00528">
    <property type="entry name" value="BPD_transp_1"/>
    <property type="match status" value="1"/>
</dbReference>
<dbReference type="RefSeq" id="WP_227529795.1">
    <property type="nucleotide sequence ID" value="NZ_JAGTTM010000001.1"/>
</dbReference>
<keyword evidence="3" id="KW-1003">Cell membrane</keyword>
<evidence type="ECO:0000256" key="2">
    <source>
        <dbReference type="ARBA" id="ARBA00022448"/>
    </source>
</evidence>
<evidence type="ECO:0000256" key="7">
    <source>
        <dbReference type="RuleBase" id="RU363032"/>
    </source>
</evidence>
<proteinExistence type="inferred from homology"/>
<dbReference type="InterPro" id="IPR035906">
    <property type="entry name" value="MetI-like_sf"/>
</dbReference>
<keyword evidence="4 7" id="KW-0812">Transmembrane</keyword>
<feature type="transmembrane region" description="Helical" evidence="7">
    <location>
        <begin position="179"/>
        <end position="204"/>
    </location>
</feature>
<gene>
    <name evidence="9" type="ORF">KEC56_03290</name>
</gene>
<protein>
    <submittedName>
        <fullName evidence="9">Carbohydrate ABC transporter permease</fullName>
    </submittedName>
</protein>
<comment type="subcellular location">
    <subcellularLocation>
        <location evidence="1 7">Cell membrane</location>
        <topology evidence="1 7">Multi-pass membrane protein</topology>
    </subcellularLocation>
</comment>
<feature type="transmembrane region" description="Helical" evidence="7">
    <location>
        <begin position="135"/>
        <end position="158"/>
    </location>
</feature>
<dbReference type="GO" id="GO:0005886">
    <property type="term" value="C:plasma membrane"/>
    <property type="evidence" value="ECO:0007669"/>
    <property type="project" value="UniProtKB-SubCell"/>
</dbReference>
<feature type="transmembrane region" description="Helical" evidence="7">
    <location>
        <begin position="102"/>
        <end position="123"/>
    </location>
</feature>
<evidence type="ECO:0000256" key="4">
    <source>
        <dbReference type="ARBA" id="ARBA00022692"/>
    </source>
</evidence>
<feature type="transmembrane region" description="Helical" evidence="7">
    <location>
        <begin position="240"/>
        <end position="259"/>
    </location>
</feature>
<evidence type="ECO:0000256" key="3">
    <source>
        <dbReference type="ARBA" id="ARBA00022475"/>
    </source>
</evidence>
<feature type="transmembrane region" description="Helical" evidence="7">
    <location>
        <begin position="71"/>
        <end position="95"/>
    </location>
</feature>
<organism evidence="9 10">
    <name type="scientific">Microbacterium tenebrionis</name>
    <dbReference type="NCBI Taxonomy" id="2830665"/>
    <lineage>
        <taxon>Bacteria</taxon>
        <taxon>Bacillati</taxon>
        <taxon>Actinomycetota</taxon>
        <taxon>Actinomycetes</taxon>
        <taxon>Micrococcales</taxon>
        <taxon>Microbacteriaceae</taxon>
        <taxon>Microbacterium</taxon>
    </lineage>
</organism>
<reference evidence="9" key="1">
    <citation type="submission" date="2021-04" db="EMBL/GenBank/DDBJ databases">
        <title>Microbacterium tenobrionis sp. nov. and Microbacterium allomyrinae sp. nov., isolated from larvae of Tenobrio molitor and Allomyrina dichotoma, respectively.</title>
        <authorList>
            <person name="Lee S.D."/>
        </authorList>
    </citation>
    <scope>NUCLEOTIDE SEQUENCE</scope>
    <source>
        <strain evidence="9">YMB-B2</strain>
    </source>
</reference>
<dbReference type="CDD" id="cd06261">
    <property type="entry name" value="TM_PBP2"/>
    <property type="match status" value="1"/>
</dbReference>
<dbReference type="EMBL" id="JAGTTM010000001">
    <property type="protein sequence ID" value="MCC2028557.1"/>
    <property type="molecule type" value="Genomic_DNA"/>
</dbReference>
<keyword evidence="2 7" id="KW-0813">Transport</keyword>
<evidence type="ECO:0000256" key="1">
    <source>
        <dbReference type="ARBA" id="ARBA00004651"/>
    </source>
</evidence>